<protein>
    <submittedName>
        <fullName evidence="1">Uncharacterized protein</fullName>
    </submittedName>
</protein>
<evidence type="ECO:0000313" key="1">
    <source>
        <dbReference type="EMBL" id="KLO07789.1"/>
    </source>
</evidence>
<dbReference type="InParanoid" id="A0A0H2R7F2"/>
<dbReference type="Proteomes" id="UP000053477">
    <property type="component" value="Unassembled WGS sequence"/>
</dbReference>
<organism evidence="1 2">
    <name type="scientific">Schizopora paradoxa</name>
    <dbReference type="NCBI Taxonomy" id="27342"/>
    <lineage>
        <taxon>Eukaryota</taxon>
        <taxon>Fungi</taxon>
        <taxon>Dikarya</taxon>
        <taxon>Basidiomycota</taxon>
        <taxon>Agaricomycotina</taxon>
        <taxon>Agaricomycetes</taxon>
        <taxon>Hymenochaetales</taxon>
        <taxon>Schizoporaceae</taxon>
        <taxon>Schizopora</taxon>
    </lineage>
</organism>
<keyword evidence="2" id="KW-1185">Reference proteome</keyword>
<reference evidence="1 2" key="1">
    <citation type="submission" date="2015-04" db="EMBL/GenBank/DDBJ databases">
        <title>Complete genome sequence of Schizopora paradoxa KUC8140, a cosmopolitan wood degrader in East Asia.</title>
        <authorList>
            <consortium name="DOE Joint Genome Institute"/>
            <person name="Min B."/>
            <person name="Park H."/>
            <person name="Jang Y."/>
            <person name="Kim J.-J."/>
            <person name="Kim K.H."/>
            <person name="Pangilinan J."/>
            <person name="Lipzen A."/>
            <person name="Riley R."/>
            <person name="Grigoriev I.V."/>
            <person name="Spatafora J.W."/>
            <person name="Choi I.-G."/>
        </authorList>
    </citation>
    <scope>NUCLEOTIDE SEQUENCE [LARGE SCALE GENOMIC DNA]</scope>
    <source>
        <strain evidence="1 2">KUC8140</strain>
    </source>
</reference>
<proteinExistence type="predicted"/>
<gene>
    <name evidence="1" type="ORF">SCHPADRAFT_633102</name>
</gene>
<dbReference type="EMBL" id="KQ086120">
    <property type="protein sequence ID" value="KLO07789.1"/>
    <property type="molecule type" value="Genomic_DNA"/>
</dbReference>
<name>A0A0H2R7F2_9AGAM</name>
<sequence>MHHDRMAAVNDLIRRFGDKLAGLRRLVIQPFDDYTEPRSHVPSWDPVDAENILDTLTTPKLRDARIPFKLIPGLRQILSQITDLQFGIPRDALKMNFNVVVADLRPHADTIIRLEISDEARVESWNLDSDLEDDVAQPPSIPHGQRHVVQSPRLKQLILQKFPESVLLDAIMAFDCQVISTISIEMGPYRPRTRPGQDRDQRDLLRFSAGFLHKTYPFIACISVKFLTYKEELLFFERFAEPDDNGKWLFPRLTALEFRDMPPHFMKPLLNIATSRLKSSATSSIRSITMGSQSSYPETIIDSYASSLKPYVPDVKLLHSYTY</sequence>
<dbReference type="AlphaFoldDB" id="A0A0H2R7F2"/>
<accession>A0A0H2R7F2</accession>
<evidence type="ECO:0000313" key="2">
    <source>
        <dbReference type="Proteomes" id="UP000053477"/>
    </source>
</evidence>